<gene>
    <name evidence="8" type="ORF">BINO364_LOCUS7110</name>
</gene>
<organism evidence="8 9">
    <name type="scientific">Brenthis ino</name>
    <name type="common">lesser marbled fritillary</name>
    <dbReference type="NCBI Taxonomy" id="405034"/>
    <lineage>
        <taxon>Eukaryota</taxon>
        <taxon>Metazoa</taxon>
        <taxon>Ecdysozoa</taxon>
        <taxon>Arthropoda</taxon>
        <taxon>Hexapoda</taxon>
        <taxon>Insecta</taxon>
        <taxon>Pterygota</taxon>
        <taxon>Neoptera</taxon>
        <taxon>Endopterygota</taxon>
        <taxon>Lepidoptera</taxon>
        <taxon>Glossata</taxon>
        <taxon>Ditrysia</taxon>
        <taxon>Papilionoidea</taxon>
        <taxon>Nymphalidae</taxon>
        <taxon>Heliconiinae</taxon>
        <taxon>Argynnini</taxon>
        <taxon>Brenthis</taxon>
    </lineage>
</organism>
<keyword evidence="4" id="KW-0131">Cell cycle</keyword>
<feature type="region of interest" description="Disordered" evidence="6">
    <location>
        <begin position="1"/>
        <end position="24"/>
    </location>
</feature>
<evidence type="ECO:0000313" key="8">
    <source>
        <dbReference type="EMBL" id="CAH0720955.1"/>
    </source>
</evidence>
<feature type="region of interest" description="Disordered" evidence="6">
    <location>
        <begin position="1285"/>
        <end position="1339"/>
    </location>
</feature>
<feature type="non-terminal residue" evidence="8">
    <location>
        <position position="1339"/>
    </location>
</feature>
<keyword evidence="5" id="KW-0175">Coiled coil</keyword>
<feature type="compositionally biased region" description="Low complexity" evidence="6">
    <location>
        <begin position="889"/>
        <end position="904"/>
    </location>
</feature>
<feature type="region of interest" description="Disordered" evidence="6">
    <location>
        <begin position="559"/>
        <end position="584"/>
    </location>
</feature>
<comment type="similarity">
    <text evidence="1">Belongs to the PAR3 family.</text>
</comment>
<evidence type="ECO:0000256" key="3">
    <source>
        <dbReference type="ARBA" id="ARBA00022737"/>
    </source>
</evidence>
<feature type="region of interest" description="Disordered" evidence="6">
    <location>
        <begin position="878"/>
        <end position="904"/>
    </location>
</feature>
<dbReference type="GO" id="GO:0045197">
    <property type="term" value="P:establishment or maintenance of epithelial cell apical/basal polarity"/>
    <property type="evidence" value="ECO:0007669"/>
    <property type="project" value="TreeGrafter"/>
</dbReference>
<dbReference type="InterPro" id="IPR021922">
    <property type="entry name" value="Par3/HAL_N"/>
</dbReference>
<dbReference type="InterPro" id="IPR052213">
    <property type="entry name" value="PAR3"/>
</dbReference>
<feature type="region of interest" description="Disordered" evidence="6">
    <location>
        <begin position="682"/>
        <end position="720"/>
    </location>
</feature>
<dbReference type="OrthoDB" id="6264899at2759"/>
<dbReference type="GO" id="GO:0007155">
    <property type="term" value="P:cell adhesion"/>
    <property type="evidence" value="ECO:0007669"/>
    <property type="project" value="TreeGrafter"/>
</dbReference>
<keyword evidence="3" id="KW-0677">Repeat</keyword>
<evidence type="ECO:0000256" key="2">
    <source>
        <dbReference type="ARBA" id="ARBA00022618"/>
    </source>
</evidence>
<feature type="region of interest" description="Disordered" evidence="6">
    <location>
        <begin position="1031"/>
        <end position="1052"/>
    </location>
</feature>
<keyword evidence="2" id="KW-0132">Cell division</keyword>
<feature type="region of interest" description="Disordered" evidence="6">
    <location>
        <begin position="1090"/>
        <end position="1118"/>
    </location>
</feature>
<dbReference type="PROSITE" id="PS50106">
    <property type="entry name" value="PDZ"/>
    <property type="match status" value="2"/>
</dbReference>
<reference evidence="8" key="1">
    <citation type="submission" date="2021-12" db="EMBL/GenBank/DDBJ databases">
        <authorList>
            <person name="Martin H S."/>
        </authorList>
    </citation>
    <scope>NUCLEOTIDE SEQUENCE</scope>
</reference>
<feature type="region of interest" description="Disordered" evidence="6">
    <location>
        <begin position="925"/>
        <end position="963"/>
    </location>
</feature>
<feature type="coiled-coil region" evidence="5">
    <location>
        <begin position="137"/>
        <end position="192"/>
    </location>
</feature>
<evidence type="ECO:0000259" key="7">
    <source>
        <dbReference type="PROSITE" id="PS50106"/>
    </source>
</evidence>
<accession>A0A8J9VK27</accession>
<feature type="region of interest" description="Disordered" evidence="6">
    <location>
        <begin position="508"/>
        <end position="532"/>
    </location>
</feature>
<dbReference type="Gene3D" id="2.30.42.10">
    <property type="match status" value="2"/>
</dbReference>
<feature type="compositionally biased region" description="Basic and acidic residues" evidence="6">
    <location>
        <begin position="925"/>
        <end position="934"/>
    </location>
</feature>
<dbReference type="InterPro" id="IPR001478">
    <property type="entry name" value="PDZ"/>
</dbReference>
<name>A0A8J9VK27_9NEOP</name>
<dbReference type="GO" id="GO:0005912">
    <property type="term" value="C:adherens junction"/>
    <property type="evidence" value="ECO:0007669"/>
    <property type="project" value="TreeGrafter"/>
</dbReference>
<evidence type="ECO:0000313" key="9">
    <source>
        <dbReference type="Proteomes" id="UP000838878"/>
    </source>
</evidence>
<feature type="compositionally biased region" description="Low complexity" evidence="6">
    <location>
        <begin position="363"/>
        <end position="378"/>
    </location>
</feature>
<feature type="compositionally biased region" description="Polar residues" evidence="6">
    <location>
        <begin position="424"/>
        <end position="438"/>
    </location>
</feature>
<dbReference type="CDD" id="cd23058">
    <property type="entry name" value="PDZ2_Par3-like"/>
    <property type="match status" value="1"/>
</dbReference>
<evidence type="ECO:0000256" key="6">
    <source>
        <dbReference type="SAM" id="MobiDB-lite"/>
    </source>
</evidence>
<evidence type="ECO:0000256" key="1">
    <source>
        <dbReference type="ARBA" id="ARBA00005358"/>
    </source>
</evidence>
<dbReference type="GO" id="GO:0051301">
    <property type="term" value="P:cell division"/>
    <property type="evidence" value="ECO:0007669"/>
    <property type="project" value="UniProtKB-KW"/>
</dbReference>
<evidence type="ECO:0000256" key="5">
    <source>
        <dbReference type="SAM" id="Coils"/>
    </source>
</evidence>
<feature type="region of interest" description="Disordered" evidence="6">
    <location>
        <begin position="352"/>
        <end position="393"/>
    </location>
</feature>
<feature type="compositionally biased region" description="Gly residues" evidence="6">
    <location>
        <begin position="1039"/>
        <end position="1048"/>
    </location>
</feature>
<dbReference type="SUPFAM" id="SSF50156">
    <property type="entry name" value="PDZ domain-like"/>
    <property type="match status" value="2"/>
</dbReference>
<protein>
    <recommendedName>
        <fullName evidence="7">PDZ domain-containing protein</fullName>
    </recommendedName>
</protein>
<evidence type="ECO:0000256" key="4">
    <source>
        <dbReference type="ARBA" id="ARBA00023306"/>
    </source>
</evidence>
<feature type="compositionally biased region" description="Polar residues" evidence="6">
    <location>
        <begin position="943"/>
        <end position="956"/>
    </location>
</feature>
<feature type="region of interest" description="Disordered" evidence="6">
    <location>
        <begin position="412"/>
        <end position="491"/>
    </location>
</feature>
<dbReference type="GO" id="GO:0000226">
    <property type="term" value="P:microtubule cytoskeleton organization"/>
    <property type="evidence" value="ECO:0007669"/>
    <property type="project" value="TreeGrafter"/>
</dbReference>
<dbReference type="SMART" id="SM00228">
    <property type="entry name" value="PDZ"/>
    <property type="match status" value="2"/>
</dbReference>
<dbReference type="Proteomes" id="UP000838878">
    <property type="component" value="Chromosome 2"/>
</dbReference>
<keyword evidence="9" id="KW-1185">Reference proteome</keyword>
<dbReference type="GO" id="GO:0005938">
    <property type="term" value="C:cell cortex"/>
    <property type="evidence" value="ECO:0007669"/>
    <property type="project" value="TreeGrafter"/>
</dbReference>
<dbReference type="PANTHER" id="PTHR16484">
    <property type="entry name" value="PARTITIONING DEFECTIVE 3 RELATED"/>
    <property type="match status" value="1"/>
</dbReference>
<dbReference type="GO" id="GO:0016324">
    <property type="term" value="C:apical plasma membrane"/>
    <property type="evidence" value="ECO:0007669"/>
    <property type="project" value="TreeGrafter"/>
</dbReference>
<feature type="compositionally biased region" description="Polar residues" evidence="6">
    <location>
        <begin position="478"/>
        <end position="491"/>
    </location>
</feature>
<proteinExistence type="inferred from homology"/>
<sequence length="1339" mass="147640">MDDSEETPVPPPRLKKRARLASKDREKRTVTWCQACKNKQPKICNTNTPIRTIFAFDEGQKDVLSESHDSNITTRKPKSFNSPSISTSTSLDDNAIAAIRYQVLEAIKIEIPTMLSKVIKSELSTLSQEVHDLCKSVSFLSEMHDEMKVKIEELSNDNKSLRNENSVLQTTVTDLSDRINILEQHLRQENLELNGIPEHYNENIPNIIQKCANVIGHNIADDDIVHFTRVAKQNRKSEKPRSIIIKFKNIRRRDEFYSAVYRYNKTHPDNKLNTSLIGMSNEKKPVYVSEHLSPANKALHAAARQKAKELQYKFTWGPETWVGVRALRASSGGILDLDDRVRDVADDRETLTAECANQPQPRAAQADGASGSSAGTASPDMFRGVSSMGGSMRVPNTDSCVEVGVADLEDGANGLQVRRGSEPTLHQDTLPPQRQVSEQTKRWSAAVVCRDDTSRATHKVHPMDGRPPDQTDRHGQHFQRQSNRLSMQFSGPGSGVWLDAAERVQTYGSKSLPRDARKEPLGQDTPPTHDQNHRVEDMLRWVSGVNNVAIVPATQERPLDLLPESGSGERAISGAESSAGAGAGAGEGAGQLIAVTLVKGEKGLGFTITTRDNPTGGHCPIYIKNILPKGAAVQDGRLRAGDRLVAVDGAAVAGRSQQQLVALLRATPPDAAVRILVERAAPRPQRVETQSPTKYTEKPVGPPTPAKPSQDSKPESGRVSSMVHAINQNSIRGRIPKSSSKDDLLKDQSLDSALQDALNSSSNSLLGLRNRLILRLDVPVHDSEKAGLGISVKGKVTVGPDPHDLGIFIKSVLHGGAASRDGRLHTNDQLLSVNGVSLVGQPNAAAMEALRRALLHARPAVRGSISLTVARRTDSMDSLARWKDDTPPNGNDTTNSNENSNSQNFNTVIYNSIDKENKPIDYQKHETNREDSTRSNKKHASIVTINNNNSWVSNQSDDSKGYLERDKDVSHDIKRDSFEWSRLDGWNPVIDRLTGLRNESYYMATQTEAPPHRAHALAHHNVIIEEDYATTRGSAGESGSEGGGGAGVDGAFSRDAVGRRSMSEKRHAALDARATGTYRKIKENKAIHAMQVGPSLGMRKSSSLESLQTAIQETQRNPNRNEQIYVLAHPPLKHWLTDDNAAPETIVRGSPQQSSLSHKKPSLLKSLSTMFRIGKPHKKPEGETYARAQPARASDKSLSRDALERRDHEHLPPAREERGSRQSSSERRGRAHRTAPAPAPARAQVIDTAWGPTGHYVNYEEIQQNLNARREKLSEVQIGQVRRTHAPAPPHAHPHALHDDRRPTQYNQRSSKEGIRPQSNYYEYDSAPPRRPGKLSHYH</sequence>
<dbReference type="Pfam" id="PF00595">
    <property type="entry name" value="PDZ"/>
    <property type="match status" value="2"/>
</dbReference>
<feature type="compositionally biased region" description="Basic and acidic residues" evidence="6">
    <location>
        <begin position="1193"/>
        <end position="1228"/>
    </location>
</feature>
<dbReference type="GO" id="GO:0051660">
    <property type="term" value="P:establishment of centrosome localization"/>
    <property type="evidence" value="ECO:0007669"/>
    <property type="project" value="TreeGrafter"/>
</dbReference>
<dbReference type="GO" id="GO:0008104">
    <property type="term" value="P:intracellular protein localization"/>
    <property type="evidence" value="ECO:0007669"/>
    <property type="project" value="TreeGrafter"/>
</dbReference>
<dbReference type="Gene3D" id="3.10.20.90">
    <property type="entry name" value="Phosphatidylinositol 3-kinase Catalytic Subunit, Chain A, domain 1"/>
    <property type="match status" value="1"/>
</dbReference>
<feature type="compositionally biased region" description="Basic and acidic residues" evidence="6">
    <location>
        <begin position="512"/>
        <end position="521"/>
    </location>
</feature>
<feature type="region of interest" description="Disordered" evidence="6">
    <location>
        <begin position="1174"/>
        <end position="1244"/>
    </location>
</feature>
<dbReference type="Pfam" id="PF12053">
    <property type="entry name" value="Par3_HAL_N_term"/>
    <property type="match status" value="1"/>
</dbReference>
<feature type="domain" description="PDZ" evidence="7">
    <location>
        <begin position="594"/>
        <end position="679"/>
    </location>
</feature>
<feature type="domain" description="PDZ" evidence="7">
    <location>
        <begin position="777"/>
        <end position="853"/>
    </location>
</feature>
<dbReference type="GO" id="GO:0043296">
    <property type="term" value="C:apical junction complex"/>
    <property type="evidence" value="ECO:0007669"/>
    <property type="project" value="TreeGrafter"/>
</dbReference>
<dbReference type="GO" id="GO:0035091">
    <property type="term" value="F:phosphatidylinositol binding"/>
    <property type="evidence" value="ECO:0007669"/>
    <property type="project" value="TreeGrafter"/>
</dbReference>
<feature type="region of interest" description="Disordered" evidence="6">
    <location>
        <begin position="67"/>
        <end position="87"/>
    </location>
</feature>
<feature type="compositionally biased region" description="Polar residues" evidence="6">
    <location>
        <begin position="1100"/>
        <end position="1118"/>
    </location>
</feature>
<dbReference type="InterPro" id="IPR036034">
    <property type="entry name" value="PDZ_sf"/>
</dbReference>
<dbReference type="PANTHER" id="PTHR16484:SF17">
    <property type="entry name" value="BAZOOKA, ISOFORM B"/>
    <property type="match status" value="1"/>
</dbReference>
<dbReference type="EMBL" id="OV170222">
    <property type="protein sequence ID" value="CAH0720955.1"/>
    <property type="molecule type" value="Genomic_DNA"/>
</dbReference>
<feature type="compositionally biased region" description="Basic and acidic residues" evidence="6">
    <location>
        <begin position="449"/>
        <end position="475"/>
    </location>
</feature>
<dbReference type="GO" id="GO:0030010">
    <property type="term" value="P:establishment of cell polarity"/>
    <property type="evidence" value="ECO:0007669"/>
    <property type="project" value="TreeGrafter"/>
</dbReference>
<feature type="compositionally biased region" description="Low complexity" evidence="6">
    <location>
        <begin position="564"/>
        <end position="580"/>
    </location>
</feature>
<feature type="compositionally biased region" description="Low complexity" evidence="6">
    <location>
        <begin position="1234"/>
        <end position="1243"/>
    </location>
</feature>